<dbReference type="AlphaFoldDB" id="A0A167EJR4"/>
<reference evidence="1 2" key="1">
    <citation type="submission" date="2016-02" db="EMBL/GenBank/DDBJ databases">
        <title>Paenibacillus sp. LPB0068, isolated from Crassostrea gigas.</title>
        <authorList>
            <person name="Shin S.-K."/>
            <person name="Yi H."/>
        </authorList>
    </citation>
    <scope>NUCLEOTIDE SEQUENCE [LARGE SCALE GENOMIC DNA]</scope>
    <source>
        <strain evidence="1 2">LPB0068</strain>
    </source>
</reference>
<evidence type="ECO:0000313" key="1">
    <source>
        <dbReference type="EMBL" id="OAB75611.1"/>
    </source>
</evidence>
<dbReference type="EMBL" id="LSFN01000007">
    <property type="protein sequence ID" value="OAB75611.1"/>
    <property type="molecule type" value="Genomic_DNA"/>
</dbReference>
<evidence type="ECO:0000313" key="2">
    <source>
        <dbReference type="Proteomes" id="UP000077134"/>
    </source>
</evidence>
<gene>
    <name evidence="1" type="ORF">PNBC_08255</name>
</gene>
<keyword evidence="2" id="KW-1185">Reference proteome</keyword>
<dbReference type="RefSeq" id="WP_068657040.1">
    <property type="nucleotide sequence ID" value="NZ_CP017773.1"/>
</dbReference>
<proteinExistence type="predicted"/>
<dbReference type="OrthoDB" id="2665474at2"/>
<dbReference type="Proteomes" id="UP000077134">
    <property type="component" value="Unassembled WGS sequence"/>
</dbReference>
<comment type="caution">
    <text evidence="1">The sequence shown here is derived from an EMBL/GenBank/DDBJ whole genome shotgun (WGS) entry which is preliminary data.</text>
</comment>
<protein>
    <submittedName>
        <fullName evidence="1">XRE family transcriptional regulator</fullName>
    </submittedName>
</protein>
<organism evidence="1 2">
    <name type="scientific">Paenibacillus crassostreae</name>
    <dbReference type="NCBI Taxonomy" id="1763538"/>
    <lineage>
        <taxon>Bacteria</taxon>
        <taxon>Bacillati</taxon>
        <taxon>Bacillota</taxon>
        <taxon>Bacilli</taxon>
        <taxon>Bacillales</taxon>
        <taxon>Paenibacillaceae</taxon>
        <taxon>Paenibacillus</taxon>
    </lineage>
</organism>
<sequence>MAVNHNEAFKLFEQLPESAQQSTVDFMKFLSIQGRPDWDDIARMEPDDLPLSEEEERQLADQGGFITGEDAKREFNLQVDLP</sequence>
<accession>A0A167EJR4</accession>
<name>A0A167EJR4_9BACL</name>
<dbReference type="KEGG" id="pcx:LPB68_21965"/>